<evidence type="ECO:0000256" key="1">
    <source>
        <dbReference type="SAM" id="SignalP"/>
    </source>
</evidence>
<gene>
    <name evidence="2" type="ORF">PSEHALCIP103_01703</name>
</gene>
<protein>
    <submittedName>
        <fullName evidence="2">Uncharacterized protein</fullName>
    </submittedName>
</protein>
<reference evidence="2" key="1">
    <citation type="submission" date="2022-07" db="EMBL/GenBank/DDBJ databases">
        <authorList>
            <person name="Criscuolo A."/>
        </authorList>
    </citation>
    <scope>NUCLEOTIDE SEQUENCE</scope>
    <source>
        <strain evidence="2">CIP103197</strain>
    </source>
</reference>
<dbReference type="EMBL" id="CAMAPB010000021">
    <property type="protein sequence ID" value="CAH9057673.1"/>
    <property type="molecule type" value="Genomic_DNA"/>
</dbReference>
<accession>A0A9W4QXG6</accession>
<feature type="signal peptide" evidence="1">
    <location>
        <begin position="1"/>
        <end position="23"/>
    </location>
</feature>
<dbReference type="AlphaFoldDB" id="A0A9W4QXG6"/>
<dbReference type="Proteomes" id="UP001152447">
    <property type="component" value="Unassembled WGS sequence"/>
</dbReference>
<name>A0A9W4QXG6_PSEHA</name>
<dbReference type="RefSeq" id="WP_262976607.1">
    <property type="nucleotide sequence ID" value="NZ_CAMAPB010000021.1"/>
</dbReference>
<sequence length="124" mass="13657">MQRIYCILLTLTLLLTFVGQAVASVSMVCDVPHMNMATHASMQHSEMAMSDDTDTTTMSMDCCSEQSTLTQDCSCPMSACNSHSALHVNSLFIASKLPPEKVHLAVMQRKPNFARSLYRLPMPA</sequence>
<evidence type="ECO:0000313" key="3">
    <source>
        <dbReference type="Proteomes" id="UP001152447"/>
    </source>
</evidence>
<comment type="caution">
    <text evidence="2">The sequence shown here is derived from an EMBL/GenBank/DDBJ whole genome shotgun (WGS) entry which is preliminary data.</text>
</comment>
<keyword evidence="1" id="KW-0732">Signal</keyword>
<organism evidence="2 3">
    <name type="scientific">Pseudoalteromonas haloplanktis</name>
    <name type="common">Alteromonas haloplanktis</name>
    <dbReference type="NCBI Taxonomy" id="228"/>
    <lineage>
        <taxon>Bacteria</taxon>
        <taxon>Pseudomonadati</taxon>
        <taxon>Pseudomonadota</taxon>
        <taxon>Gammaproteobacteria</taxon>
        <taxon>Alteromonadales</taxon>
        <taxon>Pseudoalteromonadaceae</taxon>
        <taxon>Pseudoalteromonas</taxon>
    </lineage>
</organism>
<proteinExistence type="predicted"/>
<evidence type="ECO:0000313" key="2">
    <source>
        <dbReference type="EMBL" id="CAH9057673.1"/>
    </source>
</evidence>
<keyword evidence="3" id="KW-1185">Reference proteome</keyword>
<feature type="chain" id="PRO_5040841749" evidence="1">
    <location>
        <begin position="24"/>
        <end position="124"/>
    </location>
</feature>